<dbReference type="SUPFAM" id="SSF52540">
    <property type="entry name" value="P-loop containing nucleoside triphosphate hydrolases"/>
    <property type="match status" value="1"/>
</dbReference>
<dbReference type="Proteomes" id="UP001159405">
    <property type="component" value="Unassembled WGS sequence"/>
</dbReference>
<name>A0ABN8PDI4_9CNID</name>
<dbReference type="Gene3D" id="3.40.50.300">
    <property type="entry name" value="P-loop containing nucleotide triphosphate hydrolases"/>
    <property type="match status" value="1"/>
</dbReference>
<reference evidence="1 2" key="1">
    <citation type="submission" date="2022-05" db="EMBL/GenBank/DDBJ databases">
        <authorList>
            <consortium name="Genoscope - CEA"/>
            <person name="William W."/>
        </authorList>
    </citation>
    <scope>NUCLEOTIDE SEQUENCE [LARGE SCALE GENOMIC DNA]</scope>
</reference>
<dbReference type="InterPro" id="IPR027417">
    <property type="entry name" value="P-loop_NTPase"/>
</dbReference>
<sequence length="316" mass="37025">MVLFNSQRKFVFEPVKDADIGKESPRAYIDYKHTKKPDPGYFKQILENSLNELEMAHFCEYFIRLLNCRLKQHKEKVLCLAGEPKSGKTSLFTPISRLTQARYIAMITTQKAFNKSLVDENTQIIFLDEAHANLMDPDDWKILTQGGLTAHDRKYKTSEKHREKLAAGVKRAVEDINNQDQRARKRALEETRQRWISLVMMREDDVPLLQSVSSAYHPNIESSREEYFAKKKEEEQRMLEMKAREYYNNDWIVAKKMELRDHQSKEDAATDEDTKRALLYMMEVTAEALKLKFQKEEVPGLAKLVLLQRTKKAVEM</sequence>
<organism evidence="1 2">
    <name type="scientific">Porites lobata</name>
    <dbReference type="NCBI Taxonomy" id="104759"/>
    <lineage>
        <taxon>Eukaryota</taxon>
        <taxon>Metazoa</taxon>
        <taxon>Cnidaria</taxon>
        <taxon>Anthozoa</taxon>
        <taxon>Hexacorallia</taxon>
        <taxon>Scleractinia</taxon>
        <taxon>Fungiina</taxon>
        <taxon>Poritidae</taxon>
        <taxon>Porites</taxon>
    </lineage>
</organism>
<evidence type="ECO:0000313" key="1">
    <source>
        <dbReference type="EMBL" id="CAH3141078.1"/>
    </source>
</evidence>
<comment type="caution">
    <text evidence="1">The sequence shown here is derived from an EMBL/GenBank/DDBJ whole genome shotgun (WGS) entry which is preliminary data.</text>
</comment>
<dbReference type="EMBL" id="CALNXK010000065">
    <property type="protein sequence ID" value="CAH3141078.1"/>
    <property type="molecule type" value="Genomic_DNA"/>
</dbReference>
<evidence type="ECO:0000313" key="2">
    <source>
        <dbReference type="Proteomes" id="UP001159405"/>
    </source>
</evidence>
<keyword evidence="2" id="KW-1185">Reference proteome</keyword>
<gene>
    <name evidence="1" type="ORF">PLOB_00041568</name>
</gene>
<protein>
    <submittedName>
        <fullName evidence="1">Uncharacterized protein</fullName>
    </submittedName>
</protein>
<proteinExistence type="predicted"/>
<accession>A0ABN8PDI4</accession>